<dbReference type="NCBIfam" id="NF002332">
    <property type="entry name" value="PRK01293.1"/>
    <property type="match status" value="1"/>
</dbReference>
<dbReference type="Proteomes" id="UP000501168">
    <property type="component" value="Chromosome"/>
</dbReference>
<evidence type="ECO:0000259" key="4">
    <source>
        <dbReference type="Pfam" id="PF20866"/>
    </source>
</evidence>
<dbReference type="EMBL" id="CP050253">
    <property type="protein sequence ID" value="QIQ20519.1"/>
    <property type="molecule type" value="Genomic_DNA"/>
</dbReference>
<name>A0A6G9I9L3_9GAMM</name>
<dbReference type="RefSeq" id="WP_166914360.1">
    <property type="nucleotide sequence ID" value="NZ_CP050253.1"/>
</dbReference>
<dbReference type="KEGG" id="orb:IPMB12_01760"/>
<evidence type="ECO:0000256" key="2">
    <source>
        <dbReference type="ARBA" id="ARBA00022695"/>
    </source>
</evidence>
<dbReference type="Pfam" id="PF10620">
    <property type="entry name" value="MdcG"/>
    <property type="match status" value="1"/>
</dbReference>
<dbReference type="InterPro" id="IPR017557">
    <property type="entry name" value="Holo-ACP_synthase"/>
</dbReference>
<dbReference type="InterPro" id="IPR048903">
    <property type="entry name" value="MdcG_N"/>
</dbReference>
<dbReference type="AlphaFoldDB" id="A0A6G9I9L3"/>
<reference evidence="5 6" key="1">
    <citation type="submission" date="2020-03" db="EMBL/GenBank/DDBJ databases">
        <title>Complete genome sequence of Orbus sp. IPMB12 (BCRC 80908).</title>
        <authorList>
            <person name="Lo W.-S."/>
            <person name="Chang T.-H."/>
            <person name="Kuo C.-H."/>
        </authorList>
    </citation>
    <scope>NUCLEOTIDE SEQUENCE [LARGE SCALE GENOMIC DNA]</scope>
    <source>
        <strain evidence="5 6">IPMB12</strain>
    </source>
</reference>
<evidence type="ECO:0000313" key="5">
    <source>
        <dbReference type="EMBL" id="QIQ20519.1"/>
    </source>
</evidence>
<dbReference type="InterPro" id="IPR049180">
    <property type="entry name" value="MdcG_C"/>
</dbReference>
<dbReference type="GO" id="GO:0016779">
    <property type="term" value="F:nucleotidyltransferase activity"/>
    <property type="evidence" value="ECO:0007669"/>
    <property type="project" value="UniProtKB-KW"/>
</dbReference>
<proteinExistence type="predicted"/>
<dbReference type="InParanoid" id="A0A6G9I9L3"/>
<evidence type="ECO:0000259" key="3">
    <source>
        <dbReference type="Pfam" id="PF10620"/>
    </source>
</evidence>
<feature type="domain" description="Phosphoribosyl-dephospho-CoA transferase MdcG N-terminal" evidence="4">
    <location>
        <begin position="7"/>
        <end position="77"/>
    </location>
</feature>
<protein>
    <submittedName>
        <fullName evidence="5">Malonate decarboxylase holo-ACP synthase</fullName>
    </submittedName>
</protein>
<dbReference type="Pfam" id="PF20866">
    <property type="entry name" value="MdcG_N"/>
    <property type="match status" value="1"/>
</dbReference>
<organism evidence="5 6">
    <name type="scientific">Zophobihabitans entericus</name>
    <dbReference type="NCBI Taxonomy" id="1635327"/>
    <lineage>
        <taxon>Bacteria</taxon>
        <taxon>Pseudomonadati</taxon>
        <taxon>Pseudomonadota</taxon>
        <taxon>Gammaproteobacteria</taxon>
        <taxon>Orbales</taxon>
        <taxon>Orbaceae</taxon>
        <taxon>Zophobihabitans</taxon>
    </lineage>
</organism>
<gene>
    <name evidence="5" type="ORF">IPMB12_01760</name>
</gene>
<evidence type="ECO:0000256" key="1">
    <source>
        <dbReference type="ARBA" id="ARBA00022679"/>
    </source>
</evidence>
<accession>A0A6G9I9L3</accession>
<feature type="domain" description="Phosphoribosyl-dephospho-CoA transferase MdcG C-terminal" evidence="3">
    <location>
        <begin position="93"/>
        <end position="202"/>
    </location>
</feature>
<keyword evidence="2" id="KW-0548">Nucleotidyltransferase</keyword>
<dbReference type="NCBIfam" id="TIGR03135">
    <property type="entry name" value="malonate_mdcG"/>
    <property type="match status" value="1"/>
</dbReference>
<sequence length="207" mass="23515">MNDRPGVHDLLWLKPSTELSAAELPVWVTSVWNQHEPVIVRRDYKPDHIPVGIRGHERSQRHPFWITASDIIRRLSPQDITALVKTGQAQQKLAKFPAYRALDTLLQQRWDFEIGVTGSLAISVVSETIYVKESSDLDLTIRCNTPVEKSYFNHFYAFINTLPVQVDVQIETPSGGFSLSEWMKSPTVMLKTNCGPKLTTNPWGEES</sequence>
<evidence type="ECO:0000313" key="6">
    <source>
        <dbReference type="Proteomes" id="UP000501168"/>
    </source>
</evidence>
<keyword evidence="1" id="KW-0808">Transferase</keyword>
<keyword evidence="6" id="KW-1185">Reference proteome</keyword>